<protein>
    <submittedName>
        <fullName evidence="1">Uncharacterized protein</fullName>
    </submittedName>
</protein>
<evidence type="ECO:0000313" key="2">
    <source>
        <dbReference type="Proteomes" id="UP000094172"/>
    </source>
</evidence>
<sequence length="295" mass="33241">MSNEKELLKLDDYRRVFCGLLSRQVRLIDVAIHSILKRDEFEGDQQVEVQTILLMLQGMGVSAHSILNLSQTINMGVRDCYGIARTVVETGINIAYIVAGGSDTVQKARRHAEQKTFRDLNRTAVIGPFMFKAARLGPLPDASAIPGLKEALDEFTNKKGREIRSWTNDNIDDRLHQIEERFPGGTLLFAGALAQVYRYSSEILHGTYFGSIYFWTGGSKRPSNRAETEWVLFSTHLVSVISACLFAIRAVIEILERHYGMVETKEENARILELLVETVEEHLVHLSPEDFFGPA</sequence>
<organism evidence="1 2">
    <name type="scientific">Methyloceanibacter stevinii</name>
    <dbReference type="NCBI Taxonomy" id="1774970"/>
    <lineage>
        <taxon>Bacteria</taxon>
        <taxon>Pseudomonadati</taxon>
        <taxon>Pseudomonadota</taxon>
        <taxon>Alphaproteobacteria</taxon>
        <taxon>Hyphomicrobiales</taxon>
        <taxon>Hyphomicrobiaceae</taxon>
        <taxon>Methyloceanibacter</taxon>
    </lineage>
</organism>
<evidence type="ECO:0000313" key="1">
    <source>
        <dbReference type="EMBL" id="ODR94092.1"/>
    </source>
</evidence>
<gene>
    <name evidence="1" type="ORF">AUC70_11020</name>
</gene>
<proteinExistence type="predicted"/>
<comment type="caution">
    <text evidence="1">The sequence shown here is derived from an EMBL/GenBank/DDBJ whole genome shotgun (WGS) entry which is preliminary data.</text>
</comment>
<keyword evidence="2" id="KW-1185">Reference proteome</keyword>
<dbReference type="EMBL" id="LPWE01000013">
    <property type="protein sequence ID" value="ODR94092.1"/>
    <property type="molecule type" value="Genomic_DNA"/>
</dbReference>
<accession>A0A1E3VKR0</accession>
<dbReference type="AlphaFoldDB" id="A0A1E3VKR0"/>
<dbReference type="Proteomes" id="UP000094172">
    <property type="component" value="Unassembled WGS sequence"/>
</dbReference>
<reference evidence="1 2" key="1">
    <citation type="journal article" date="2016" name="Environ. Microbiol.">
        <title>New Methyloceanibacter diversity from North Sea sediments includes methanotroph containing solely the soluble methane monooxygenase.</title>
        <authorList>
            <person name="Vekeman B."/>
            <person name="Kerckhof F.M."/>
            <person name="Cremers G."/>
            <person name="de Vos P."/>
            <person name="Vandamme P."/>
            <person name="Boon N."/>
            <person name="Op den Camp H.J."/>
            <person name="Heylen K."/>
        </authorList>
    </citation>
    <scope>NUCLEOTIDE SEQUENCE [LARGE SCALE GENOMIC DNA]</scope>
    <source>
        <strain evidence="1 2">R-67176</strain>
    </source>
</reference>
<dbReference type="RefSeq" id="WP_069445434.1">
    <property type="nucleotide sequence ID" value="NZ_LPWE01000013.1"/>
</dbReference>
<name>A0A1E3VKR0_9HYPH</name>